<dbReference type="AlphaFoldDB" id="A0AAV3NJJ3"/>
<name>A0AAV3NJJ3_LITER</name>
<comment type="caution">
    <text evidence="4">The sequence shown here is derived from an EMBL/GenBank/DDBJ whole genome shotgun (WGS) entry which is preliminary data.</text>
</comment>
<reference evidence="4 5" key="1">
    <citation type="submission" date="2024-01" db="EMBL/GenBank/DDBJ databases">
        <title>The complete chloroplast genome sequence of Lithospermum erythrorhizon: insights into the phylogenetic relationship among Boraginaceae species and the maternal lineages of purple gromwells.</title>
        <authorList>
            <person name="Okada T."/>
            <person name="Watanabe K."/>
        </authorList>
    </citation>
    <scope>NUCLEOTIDE SEQUENCE [LARGE SCALE GENOMIC DNA]</scope>
</reference>
<gene>
    <name evidence="4" type="ORF">LIER_01059</name>
</gene>
<accession>A0AAV3NJJ3</accession>
<keyword evidence="3" id="KW-0732">Signal</keyword>
<evidence type="ECO:0000256" key="3">
    <source>
        <dbReference type="SAM" id="SignalP"/>
    </source>
</evidence>
<dbReference type="GO" id="GO:0008356">
    <property type="term" value="P:asymmetric cell division"/>
    <property type="evidence" value="ECO:0007669"/>
    <property type="project" value="InterPro"/>
</dbReference>
<evidence type="ECO:0000256" key="1">
    <source>
        <dbReference type="SAM" id="Coils"/>
    </source>
</evidence>
<feature type="region of interest" description="Disordered" evidence="2">
    <location>
        <begin position="323"/>
        <end position="350"/>
    </location>
</feature>
<feature type="signal peptide" evidence="3">
    <location>
        <begin position="1"/>
        <end position="17"/>
    </location>
</feature>
<feature type="compositionally biased region" description="Polar residues" evidence="2">
    <location>
        <begin position="335"/>
        <end position="346"/>
    </location>
</feature>
<sequence>MWQLLLAAAVTGSSILAKKLLTPDSNNPISHKENEGKCNLYQEKEEKCDIYQPQTFQENVFHHQDSIFISNGCILDNGYEVGQSVATHDGSFFRFSSIDHETEMGGFSNNNKRFGSCSKGVKGKIGVFKKKGSEKVKKKCGFVVGGGGGGQDGVVVDQRKSGIGRKLGSVCLKKRRTSKCASGKCESCSSKESSLFNWGLGVGIMYMMSAGKVEVNRLNSAMDETAKAVQELKAELLRRKTLLNMHSASSEAEGGCSANNSREQLINSVSNTDPKNVQSFDPYDKFGDACMSDNLMQEQPEVMDMNQLEAEFVSELEKLPYCTTEGSGSEGGPDSYQQKNNGNSGPFNGVSPTVLDQKLSQLLMEQQENHIVELESELQKSNSKLNEKEAELQALKECVRRLTEFSLASMSDDENEGQAENCKTIVIDPKKPVVGMKRGMDFPE</sequence>
<dbReference type="PANTHER" id="PTHR33476:SF4">
    <property type="entry name" value="POLAR LOCALIZATION DURING ASYMMETRIC DIVISION AND PROTEIN"/>
    <property type="match status" value="1"/>
</dbReference>
<evidence type="ECO:0000313" key="5">
    <source>
        <dbReference type="Proteomes" id="UP001454036"/>
    </source>
</evidence>
<dbReference type="EMBL" id="BAABME010000098">
    <property type="protein sequence ID" value="GAA0139537.1"/>
    <property type="molecule type" value="Genomic_DNA"/>
</dbReference>
<dbReference type="Proteomes" id="UP001454036">
    <property type="component" value="Unassembled WGS sequence"/>
</dbReference>
<dbReference type="InterPro" id="IPR040348">
    <property type="entry name" value="POLAR-like"/>
</dbReference>
<evidence type="ECO:0000313" key="4">
    <source>
        <dbReference type="EMBL" id="GAA0139537.1"/>
    </source>
</evidence>
<keyword evidence="5" id="KW-1185">Reference proteome</keyword>
<evidence type="ECO:0000256" key="2">
    <source>
        <dbReference type="SAM" id="MobiDB-lite"/>
    </source>
</evidence>
<protein>
    <submittedName>
        <fullName evidence="4">Uncharacterized protein</fullName>
    </submittedName>
</protein>
<dbReference type="PANTHER" id="PTHR33476">
    <property type="entry name" value="EMB|CAB62613.1"/>
    <property type="match status" value="1"/>
</dbReference>
<feature type="coiled-coil region" evidence="1">
    <location>
        <begin position="364"/>
        <end position="405"/>
    </location>
</feature>
<proteinExistence type="predicted"/>
<keyword evidence="1" id="KW-0175">Coiled coil</keyword>
<organism evidence="4 5">
    <name type="scientific">Lithospermum erythrorhizon</name>
    <name type="common">Purple gromwell</name>
    <name type="synonym">Lithospermum officinale var. erythrorhizon</name>
    <dbReference type="NCBI Taxonomy" id="34254"/>
    <lineage>
        <taxon>Eukaryota</taxon>
        <taxon>Viridiplantae</taxon>
        <taxon>Streptophyta</taxon>
        <taxon>Embryophyta</taxon>
        <taxon>Tracheophyta</taxon>
        <taxon>Spermatophyta</taxon>
        <taxon>Magnoliopsida</taxon>
        <taxon>eudicotyledons</taxon>
        <taxon>Gunneridae</taxon>
        <taxon>Pentapetalae</taxon>
        <taxon>asterids</taxon>
        <taxon>lamiids</taxon>
        <taxon>Boraginales</taxon>
        <taxon>Boraginaceae</taxon>
        <taxon>Boraginoideae</taxon>
        <taxon>Lithospermeae</taxon>
        <taxon>Lithospermum</taxon>
    </lineage>
</organism>
<feature type="chain" id="PRO_5043326892" evidence="3">
    <location>
        <begin position="18"/>
        <end position="444"/>
    </location>
</feature>